<keyword evidence="3" id="KW-0808">Transferase</keyword>
<dbReference type="PANTHER" id="PTHR45947">
    <property type="entry name" value="SULFOQUINOVOSYL TRANSFERASE SQD2"/>
    <property type="match status" value="1"/>
</dbReference>
<dbReference type="EMBL" id="BAAAYU010000005">
    <property type="protein sequence ID" value="GAA3635396.1"/>
    <property type="molecule type" value="Genomic_DNA"/>
</dbReference>
<evidence type="ECO:0000313" key="6">
    <source>
        <dbReference type="Proteomes" id="UP001501697"/>
    </source>
</evidence>
<keyword evidence="2" id="KW-0328">Glycosyltransferase</keyword>
<dbReference type="CDD" id="cd03801">
    <property type="entry name" value="GT4_PimA-like"/>
    <property type="match status" value="1"/>
</dbReference>
<dbReference type="SUPFAM" id="SSF53756">
    <property type="entry name" value="UDP-Glycosyltransferase/glycogen phosphorylase"/>
    <property type="match status" value="1"/>
</dbReference>
<evidence type="ECO:0000256" key="1">
    <source>
        <dbReference type="ARBA" id="ARBA00021292"/>
    </source>
</evidence>
<evidence type="ECO:0000256" key="3">
    <source>
        <dbReference type="ARBA" id="ARBA00022679"/>
    </source>
</evidence>
<feature type="domain" description="Glycosyltransferase subfamily 4-like N-terminal" evidence="4">
    <location>
        <begin position="33"/>
        <end position="179"/>
    </location>
</feature>
<dbReference type="Pfam" id="PF13439">
    <property type="entry name" value="Glyco_transf_4"/>
    <property type="match status" value="1"/>
</dbReference>
<name>A0ABP7ALJ3_9MICO</name>
<gene>
    <name evidence="5" type="ORF">GCM10022200_18390</name>
</gene>
<organism evidence="5 6">
    <name type="scientific">Microbacterium awajiense</name>
    <dbReference type="NCBI Taxonomy" id="415214"/>
    <lineage>
        <taxon>Bacteria</taxon>
        <taxon>Bacillati</taxon>
        <taxon>Actinomycetota</taxon>
        <taxon>Actinomycetes</taxon>
        <taxon>Micrococcales</taxon>
        <taxon>Microbacteriaceae</taxon>
        <taxon>Microbacterium</taxon>
    </lineage>
</organism>
<reference evidence="6" key="1">
    <citation type="journal article" date="2019" name="Int. J. Syst. Evol. Microbiol.">
        <title>The Global Catalogue of Microorganisms (GCM) 10K type strain sequencing project: providing services to taxonomists for standard genome sequencing and annotation.</title>
        <authorList>
            <consortium name="The Broad Institute Genomics Platform"/>
            <consortium name="The Broad Institute Genome Sequencing Center for Infectious Disease"/>
            <person name="Wu L."/>
            <person name="Ma J."/>
        </authorList>
    </citation>
    <scope>NUCLEOTIDE SEQUENCE [LARGE SCALE GENOMIC DNA]</scope>
    <source>
        <strain evidence="6">JCM 16544</strain>
    </source>
</reference>
<accession>A0ABP7ALJ3</accession>
<dbReference type="Proteomes" id="UP001501697">
    <property type="component" value="Unassembled WGS sequence"/>
</dbReference>
<evidence type="ECO:0000313" key="5">
    <source>
        <dbReference type="EMBL" id="GAA3635396.1"/>
    </source>
</evidence>
<proteinExistence type="predicted"/>
<keyword evidence="6" id="KW-1185">Reference proteome</keyword>
<dbReference type="PANTHER" id="PTHR45947:SF3">
    <property type="entry name" value="SULFOQUINOVOSYL TRANSFERASE SQD2"/>
    <property type="match status" value="1"/>
</dbReference>
<protein>
    <recommendedName>
        <fullName evidence="1">D-inositol 3-phosphate glycosyltransferase</fullName>
    </recommendedName>
</protein>
<evidence type="ECO:0000256" key="2">
    <source>
        <dbReference type="ARBA" id="ARBA00022676"/>
    </source>
</evidence>
<comment type="caution">
    <text evidence="5">The sequence shown here is derived from an EMBL/GenBank/DDBJ whole genome shotgun (WGS) entry which is preliminary data.</text>
</comment>
<dbReference type="InterPro" id="IPR050194">
    <property type="entry name" value="Glycosyltransferase_grp1"/>
</dbReference>
<evidence type="ECO:0000259" key="4">
    <source>
        <dbReference type="Pfam" id="PF13439"/>
    </source>
</evidence>
<dbReference type="Gene3D" id="3.40.50.2000">
    <property type="entry name" value="Glycogen Phosphorylase B"/>
    <property type="match status" value="2"/>
</dbReference>
<dbReference type="InterPro" id="IPR028098">
    <property type="entry name" value="Glyco_trans_4-like_N"/>
</dbReference>
<sequence length="370" mass="41582">MSGTAANATPASQQQPLRIAMISYYLPSESKIGVGYQVHALANELADRGHHVDVFSPCAPVEGARYGHVHVALTGSLRTFRFAFEMRRRDFSSYDVLHAHGEDYWMWRRRVPMHVRTLHGSCFEEALRIRGIKERARMVLLGFTELLASVVADTTVLISPETRRWTPWVSTVIPNGVDRRVFGPGVGKRRPDPTVLFVGTWTGRKRGAELAERFGAEVATRVPGATLRMVTQDAPSTLPVGVEALGRLSDEELVDEYRKAWVFCLPSTYEGFGIPYAEAMMTGLPVVATPNVGARYVTRQGHDGVTVELDAIPEVLVSMLTSEPARRRMAERGLRRAEEFDLARVVDRYEAIYRTARLGRRRRWYRGEPV</sequence>
<dbReference type="Pfam" id="PF13692">
    <property type="entry name" value="Glyco_trans_1_4"/>
    <property type="match status" value="1"/>
</dbReference>
<dbReference type="RefSeq" id="WP_344737763.1">
    <property type="nucleotide sequence ID" value="NZ_BAAAYU010000005.1"/>
</dbReference>